<comment type="caution">
    <text evidence="5">The sequence shown here is derived from an EMBL/GenBank/DDBJ whole genome shotgun (WGS) entry which is preliminary data.</text>
</comment>
<feature type="domain" description="AMP-dependent ligase C-terminal" evidence="4">
    <location>
        <begin position="169"/>
        <end position="258"/>
    </location>
</feature>
<dbReference type="InterPro" id="IPR045851">
    <property type="entry name" value="AMP-bd_C_sf"/>
</dbReference>
<dbReference type="Gene3D" id="3.40.50.12780">
    <property type="entry name" value="N-terminal domain of ligase-like"/>
    <property type="match status" value="1"/>
</dbReference>
<organism evidence="5">
    <name type="scientific">bioreactor metagenome</name>
    <dbReference type="NCBI Taxonomy" id="1076179"/>
    <lineage>
        <taxon>unclassified sequences</taxon>
        <taxon>metagenomes</taxon>
        <taxon>ecological metagenomes</taxon>
    </lineage>
</organism>
<dbReference type="Pfam" id="PF14535">
    <property type="entry name" value="AMP-binding_C_2"/>
    <property type="match status" value="1"/>
</dbReference>
<gene>
    <name evidence="5" type="primary">paaK_10</name>
    <name evidence="5" type="ORF">SDC9_160046</name>
</gene>
<keyword evidence="1" id="KW-0596">Phosphopantetheine</keyword>
<dbReference type="InterPro" id="IPR042099">
    <property type="entry name" value="ANL_N_sf"/>
</dbReference>
<dbReference type="AlphaFoldDB" id="A0A645FGI6"/>
<evidence type="ECO:0000256" key="1">
    <source>
        <dbReference type="ARBA" id="ARBA00022450"/>
    </source>
</evidence>
<dbReference type="GO" id="GO:0047475">
    <property type="term" value="F:phenylacetate-CoA ligase activity"/>
    <property type="evidence" value="ECO:0007669"/>
    <property type="project" value="UniProtKB-EC"/>
</dbReference>
<evidence type="ECO:0000313" key="5">
    <source>
        <dbReference type="EMBL" id="MPN12726.1"/>
    </source>
</evidence>
<evidence type="ECO:0000256" key="2">
    <source>
        <dbReference type="ARBA" id="ARBA00022553"/>
    </source>
</evidence>
<dbReference type="EC" id="6.2.1.30" evidence="5"/>
<dbReference type="Pfam" id="PF00501">
    <property type="entry name" value="AMP-binding"/>
    <property type="match status" value="1"/>
</dbReference>
<dbReference type="PANTHER" id="PTHR43439">
    <property type="entry name" value="PHENYLACETATE-COENZYME A LIGASE"/>
    <property type="match status" value="1"/>
</dbReference>
<name>A0A645FGI6_9ZZZZ</name>
<sequence length="269" mass="30008">MIKELGVTALACTPSYALRISEVWDDIDPNRFSNGGTKLKIGILGAEPWSEGLRKRLEEKLGIKALDIYGLSEAMGPGVAMECIHQSGLHVNDESFLPEIIHPDTLKNMEDGEEGELVLTSIKKEAYPIIRYRTRDRTRILPGPCPCGDPSVRIDRIGGRTDDMLIVRGVNVFPSQVEAALCRVKDLTPNFIIDVWKKDGMDEIEITCERAPESDPAEVEHIRNETKKRLKDSLGVNIEVNIAEPDTVPRSEGKAVRIKRHKEPHGVKI</sequence>
<keyword evidence="5" id="KW-0436">Ligase</keyword>
<dbReference type="EMBL" id="VSSQ01059129">
    <property type="protein sequence ID" value="MPN12726.1"/>
    <property type="molecule type" value="Genomic_DNA"/>
</dbReference>
<evidence type="ECO:0000259" key="4">
    <source>
        <dbReference type="Pfam" id="PF14535"/>
    </source>
</evidence>
<keyword evidence="2" id="KW-0597">Phosphoprotein</keyword>
<protein>
    <submittedName>
        <fullName evidence="5">Phenylacetate-coenzyme A ligase</fullName>
        <ecNumber evidence="5">6.2.1.30</ecNumber>
    </submittedName>
</protein>
<accession>A0A645FGI6</accession>
<reference evidence="5" key="1">
    <citation type="submission" date="2019-08" db="EMBL/GenBank/DDBJ databases">
        <authorList>
            <person name="Kucharzyk K."/>
            <person name="Murdoch R.W."/>
            <person name="Higgins S."/>
            <person name="Loffler F."/>
        </authorList>
    </citation>
    <scope>NUCLEOTIDE SEQUENCE</scope>
</reference>
<dbReference type="InterPro" id="IPR000873">
    <property type="entry name" value="AMP-dep_synth/lig_dom"/>
</dbReference>
<dbReference type="SUPFAM" id="SSF56801">
    <property type="entry name" value="Acetyl-CoA synthetase-like"/>
    <property type="match status" value="1"/>
</dbReference>
<dbReference type="PANTHER" id="PTHR43439:SF2">
    <property type="entry name" value="ENZYME, PUTATIVE (JCVI)-RELATED"/>
    <property type="match status" value="1"/>
</dbReference>
<dbReference type="InterPro" id="IPR028154">
    <property type="entry name" value="AMP-dep_Lig_C"/>
</dbReference>
<dbReference type="Gene3D" id="3.30.300.30">
    <property type="match status" value="1"/>
</dbReference>
<dbReference type="InterPro" id="IPR051414">
    <property type="entry name" value="Adenylate-forming_Reductase"/>
</dbReference>
<evidence type="ECO:0000259" key="3">
    <source>
        <dbReference type="Pfam" id="PF00501"/>
    </source>
</evidence>
<feature type="domain" description="AMP-dependent synthetase/ligase" evidence="3">
    <location>
        <begin position="1"/>
        <end position="119"/>
    </location>
</feature>
<proteinExistence type="predicted"/>